<reference evidence="3 4" key="1">
    <citation type="journal article" date="2017" name="Nature">
        <title>Atmospheric trace gases support primary production in Antarctic desert surface soil.</title>
        <authorList>
            <person name="Ji M."/>
            <person name="Greening C."/>
            <person name="Vanwonterghem I."/>
            <person name="Carere C.R."/>
            <person name="Bay S.K."/>
            <person name="Steen J.A."/>
            <person name="Montgomery K."/>
            <person name="Lines T."/>
            <person name="Beardall J."/>
            <person name="van Dorst J."/>
            <person name="Snape I."/>
            <person name="Stott M.B."/>
            <person name="Hugenholtz P."/>
            <person name="Ferrari B.C."/>
        </authorList>
    </citation>
    <scope>NUCLEOTIDE SEQUENCE [LARGE SCALE GENOMIC DNA]</scope>
    <source>
        <strain evidence="3">RRmetagenome_bin12</strain>
    </source>
</reference>
<dbReference type="GO" id="GO:0047444">
    <property type="term" value="F:N-acylneuraminate-9-phosphate synthase activity"/>
    <property type="evidence" value="ECO:0007669"/>
    <property type="project" value="TreeGrafter"/>
</dbReference>
<sequence length="405" mass="44300">MLQDLMGDRRPEADHPVELPDATTPARPIYHRQRVRTPGARRHHAIVSARVYGSPEFRIGDRAVGPGHPCYVIAEAGSNHNRDLDTALRLIDVAAEAGADAVKFQTYTAEGLYSRQTPEMSYLKDKGLVGERESVWELIKRVEIPWEWHADLARHAASAGITFLSTPFEEAAIDLLEDLGVPAYKIASYEVNHLPLIQYAARTGKPLLISTGMASLGDIERALDTAAAAGARDLLLMHCAVNYPPRFEDLNLLAIKTLRSAFDIPVGWSDHTMGNTADVVAVALGACAIEKHYTLSRDQEGPDHPFALEPDELAAMVVAIRETEASLGSSVKRVTEAEAEMFRLGRRSLVAARDLLAGGVITPADIAVKRPGFGIPVDALDQVVGRHVAHDVVRDQVLQWDDLER</sequence>
<dbReference type="InterPro" id="IPR013132">
    <property type="entry name" value="PseI/NeuA/B-like_N"/>
</dbReference>
<accession>A0A2W5ZBZ7</accession>
<dbReference type="Gene3D" id="3.90.1210.10">
    <property type="entry name" value="Antifreeze-like/N-acetylneuraminic acid synthase C-terminal domain"/>
    <property type="match status" value="1"/>
</dbReference>
<protein>
    <submittedName>
        <fullName evidence="3">N-acetylneuraminate synthase</fullName>
    </submittedName>
</protein>
<dbReference type="Pfam" id="PF08666">
    <property type="entry name" value="SAF"/>
    <property type="match status" value="1"/>
</dbReference>
<dbReference type="PROSITE" id="PS50844">
    <property type="entry name" value="AFP_LIKE"/>
    <property type="match status" value="1"/>
</dbReference>
<dbReference type="CDD" id="cd11615">
    <property type="entry name" value="SAF_NeuB_like"/>
    <property type="match status" value="1"/>
</dbReference>
<name>A0A2W5ZBZ7_9BACT</name>
<feature type="compositionally biased region" description="Basic and acidic residues" evidence="1">
    <location>
        <begin position="1"/>
        <end position="18"/>
    </location>
</feature>
<evidence type="ECO:0000256" key="1">
    <source>
        <dbReference type="SAM" id="MobiDB-lite"/>
    </source>
</evidence>
<dbReference type="InterPro" id="IPR051690">
    <property type="entry name" value="PseI-like"/>
</dbReference>
<dbReference type="InterPro" id="IPR036732">
    <property type="entry name" value="AFP_Neu5c_C_sf"/>
</dbReference>
<evidence type="ECO:0000259" key="2">
    <source>
        <dbReference type="PROSITE" id="PS50844"/>
    </source>
</evidence>
<dbReference type="SUPFAM" id="SSF51569">
    <property type="entry name" value="Aldolase"/>
    <property type="match status" value="1"/>
</dbReference>
<dbReference type="InterPro" id="IPR057736">
    <property type="entry name" value="SAF_PseI/NeuA/NeuB"/>
</dbReference>
<proteinExistence type="predicted"/>
<dbReference type="Gene3D" id="3.20.20.70">
    <property type="entry name" value="Aldolase class I"/>
    <property type="match status" value="1"/>
</dbReference>
<evidence type="ECO:0000313" key="4">
    <source>
        <dbReference type="Proteomes" id="UP000248724"/>
    </source>
</evidence>
<feature type="domain" description="AFP-like" evidence="2">
    <location>
        <begin position="348"/>
        <end position="405"/>
    </location>
</feature>
<comment type="caution">
    <text evidence="3">The sequence shown here is derived from an EMBL/GenBank/DDBJ whole genome shotgun (WGS) entry which is preliminary data.</text>
</comment>
<evidence type="ECO:0000313" key="3">
    <source>
        <dbReference type="EMBL" id="PZR80415.1"/>
    </source>
</evidence>
<dbReference type="EMBL" id="QHBU01000153">
    <property type="protein sequence ID" value="PZR80415.1"/>
    <property type="molecule type" value="Genomic_DNA"/>
</dbReference>
<dbReference type="InterPro" id="IPR013974">
    <property type="entry name" value="SAF"/>
</dbReference>
<gene>
    <name evidence="3" type="ORF">DLM65_08255</name>
</gene>
<dbReference type="SMART" id="SM00858">
    <property type="entry name" value="SAF"/>
    <property type="match status" value="1"/>
</dbReference>
<dbReference type="InterPro" id="IPR013785">
    <property type="entry name" value="Aldolase_TIM"/>
</dbReference>
<dbReference type="Proteomes" id="UP000248724">
    <property type="component" value="Unassembled WGS sequence"/>
</dbReference>
<dbReference type="InterPro" id="IPR006190">
    <property type="entry name" value="SAF_AFP_Neu5Ac"/>
</dbReference>
<organism evidence="3 4">
    <name type="scientific">Candidatus Aeolococcus gillhamiae</name>
    <dbReference type="NCBI Taxonomy" id="3127015"/>
    <lineage>
        <taxon>Bacteria</taxon>
        <taxon>Bacillati</taxon>
        <taxon>Candidatus Dormiibacterota</taxon>
        <taxon>Candidatus Dormibacteria</taxon>
        <taxon>Candidatus Aeolococcales</taxon>
        <taxon>Candidatus Aeolococcaceae</taxon>
        <taxon>Candidatus Aeolococcus</taxon>
    </lineage>
</organism>
<dbReference type="GO" id="GO:0016051">
    <property type="term" value="P:carbohydrate biosynthetic process"/>
    <property type="evidence" value="ECO:0007669"/>
    <property type="project" value="InterPro"/>
</dbReference>
<dbReference type="SUPFAM" id="SSF51269">
    <property type="entry name" value="AFP III-like domain"/>
    <property type="match status" value="1"/>
</dbReference>
<dbReference type="PANTHER" id="PTHR42966">
    <property type="entry name" value="N-ACETYLNEURAMINATE SYNTHASE"/>
    <property type="match status" value="1"/>
</dbReference>
<dbReference type="PANTHER" id="PTHR42966:SF1">
    <property type="entry name" value="SIALIC ACID SYNTHASE"/>
    <property type="match status" value="1"/>
</dbReference>
<dbReference type="Pfam" id="PF03102">
    <property type="entry name" value="NeuB"/>
    <property type="match status" value="1"/>
</dbReference>
<feature type="region of interest" description="Disordered" evidence="1">
    <location>
        <begin position="1"/>
        <end position="25"/>
    </location>
</feature>
<dbReference type="AlphaFoldDB" id="A0A2W5ZBZ7"/>